<keyword evidence="2" id="KW-0812">Transmembrane</keyword>
<reference evidence="3" key="1">
    <citation type="submission" date="2022-10" db="EMBL/GenBank/DDBJ databases">
        <title>Tapping the CABI collections for fungal endophytes: first genome assemblies for Collariella, Neodidymelliopsis, Ascochyta clinopodiicola, Didymella pomorum, Didymosphaeria variabile, Neocosmospora piperis and Neocucurbitaria cava.</title>
        <authorList>
            <person name="Hill R."/>
        </authorList>
    </citation>
    <scope>NUCLEOTIDE SEQUENCE</scope>
    <source>
        <strain evidence="3">IMI 356814</strain>
    </source>
</reference>
<organism evidence="3 4">
    <name type="scientific">Neocucurbitaria cava</name>
    <dbReference type="NCBI Taxonomy" id="798079"/>
    <lineage>
        <taxon>Eukaryota</taxon>
        <taxon>Fungi</taxon>
        <taxon>Dikarya</taxon>
        <taxon>Ascomycota</taxon>
        <taxon>Pezizomycotina</taxon>
        <taxon>Dothideomycetes</taxon>
        <taxon>Pleosporomycetidae</taxon>
        <taxon>Pleosporales</taxon>
        <taxon>Pleosporineae</taxon>
        <taxon>Cucurbitariaceae</taxon>
        <taxon>Neocucurbitaria</taxon>
    </lineage>
</organism>
<gene>
    <name evidence="3" type="ORF">N0V83_003800</name>
</gene>
<evidence type="ECO:0000313" key="3">
    <source>
        <dbReference type="EMBL" id="KAJ4372027.1"/>
    </source>
</evidence>
<accession>A0A9W8YAR0</accession>
<evidence type="ECO:0000256" key="1">
    <source>
        <dbReference type="SAM" id="MobiDB-lite"/>
    </source>
</evidence>
<dbReference type="Proteomes" id="UP001140560">
    <property type="component" value="Unassembled WGS sequence"/>
</dbReference>
<dbReference type="AlphaFoldDB" id="A0A9W8YAR0"/>
<keyword evidence="4" id="KW-1185">Reference proteome</keyword>
<proteinExistence type="predicted"/>
<feature type="transmembrane region" description="Helical" evidence="2">
    <location>
        <begin position="23"/>
        <end position="43"/>
    </location>
</feature>
<evidence type="ECO:0000256" key="2">
    <source>
        <dbReference type="SAM" id="Phobius"/>
    </source>
</evidence>
<keyword evidence="2" id="KW-1133">Transmembrane helix</keyword>
<evidence type="ECO:0000313" key="4">
    <source>
        <dbReference type="Proteomes" id="UP001140560"/>
    </source>
</evidence>
<sequence length="151" mass="16321">MFRPQHRQKSSSITVLSKDLNPVLRIVLIILVLGTVLAVLVLFRSRQPSAEVPDADMEAQRAAVADEEAETGHARAASQAVNSAAQALDDYAGPSTMMNLSPIHHKPDNNLLPPALPMPVVTPAPRPRTTRQLYRGRPFGFTMDPAGIVPA</sequence>
<dbReference type="EMBL" id="JAPEUY010000006">
    <property type="protein sequence ID" value="KAJ4372027.1"/>
    <property type="molecule type" value="Genomic_DNA"/>
</dbReference>
<keyword evidence="2" id="KW-0472">Membrane</keyword>
<comment type="caution">
    <text evidence="3">The sequence shown here is derived from an EMBL/GenBank/DDBJ whole genome shotgun (WGS) entry which is preliminary data.</text>
</comment>
<protein>
    <submittedName>
        <fullName evidence="3">Uncharacterized protein</fullName>
    </submittedName>
</protein>
<feature type="region of interest" description="Disordered" evidence="1">
    <location>
        <begin position="54"/>
        <end position="80"/>
    </location>
</feature>
<name>A0A9W8YAR0_9PLEO</name>